<feature type="region of interest" description="Disordered" evidence="2">
    <location>
        <begin position="1"/>
        <end position="23"/>
    </location>
</feature>
<accession>A0A344J6Q7</accession>
<dbReference type="Gene3D" id="3.40.50.150">
    <property type="entry name" value="Vaccinia Virus protein VP39"/>
    <property type="match status" value="1"/>
</dbReference>
<evidence type="ECO:0000256" key="1">
    <source>
        <dbReference type="SAM" id="Coils"/>
    </source>
</evidence>
<sequence>MNNEELPDGGNDESPAGMERLREDLDSRLEARMVELRKRDEQLELRLAELSARLEAACADLRASQALQMQDAAQSRKSFVETLANLQSAVEASVSSITSDMVDIRSMAERNSDEVRAKDGLIASQAATLEEVRHSQQVFEGRLAELDAQVAQWLVPDRRESTDSAFSSPLEQQVAELRIDVESRASRSEAALAQGMNDVRSYADSLLSAYAVSREWMADGLVNANEGLAWLRDRVEFIRRELMFEIRYGDRDPMSSAKGSIASGSVQASVINHVLVNAAREQGDVRLNLGCGHLPLPGYINVDLRHLPGVDVVAEVNDLPFSEGEVSAIHSAHMLEHFPEEQLKRKLIPYWRSLLKPGGRFSAVVPDAEAMIHAYVAGDYSYEHLREVTFGGQDYAGDFHFNMFTPDSLHALLVEMGFSDIRIVEKGRKNGQCFEFEIEATAGGGA</sequence>
<dbReference type="AlphaFoldDB" id="A0A344J6Q7"/>
<organism evidence="3 4">
    <name type="scientific">Solilutibacter oculi</name>
    <dbReference type="NCBI Taxonomy" id="2698682"/>
    <lineage>
        <taxon>Bacteria</taxon>
        <taxon>Pseudomonadati</taxon>
        <taxon>Pseudomonadota</taxon>
        <taxon>Gammaproteobacteria</taxon>
        <taxon>Lysobacterales</taxon>
        <taxon>Lysobacteraceae</taxon>
        <taxon>Solilutibacter</taxon>
    </lineage>
</organism>
<dbReference type="RefSeq" id="WP_112926930.1">
    <property type="nucleotide sequence ID" value="NZ_CP029556.1"/>
</dbReference>
<evidence type="ECO:0000313" key="4">
    <source>
        <dbReference type="Proteomes" id="UP000251842"/>
    </source>
</evidence>
<dbReference type="KEGG" id="lue:DCD74_08465"/>
<keyword evidence="4" id="KW-1185">Reference proteome</keyword>
<name>A0A344J6Q7_9GAMM</name>
<dbReference type="InterPro" id="IPR029063">
    <property type="entry name" value="SAM-dependent_MTases_sf"/>
</dbReference>
<reference evidence="4" key="1">
    <citation type="submission" date="2018-05" db="EMBL/GenBank/DDBJ databases">
        <title>Luteimonas pekinense sp. nov., isolated from human Meibomian gland secretions, Beijing, China.</title>
        <authorList>
            <person name="Wen T."/>
            <person name="Bai H."/>
            <person name="Lv H."/>
        </authorList>
    </citation>
    <scope>NUCLEOTIDE SEQUENCE [LARGE SCALE GENOMIC DNA]</scope>
    <source>
        <strain evidence="4">83-4</strain>
    </source>
</reference>
<dbReference type="EMBL" id="CP029556">
    <property type="protein sequence ID" value="AXA84717.1"/>
    <property type="molecule type" value="Genomic_DNA"/>
</dbReference>
<dbReference type="Proteomes" id="UP000251842">
    <property type="component" value="Chromosome"/>
</dbReference>
<proteinExistence type="predicted"/>
<protein>
    <recommendedName>
        <fullName evidence="5">Methyltransferase type 11 domain-containing protein</fullName>
    </recommendedName>
</protein>
<keyword evidence="1" id="KW-0175">Coiled coil</keyword>
<evidence type="ECO:0000313" key="3">
    <source>
        <dbReference type="EMBL" id="AXA84717.1"/>
    </source>
</evidence>
<evidence type="ECO:0008006" key="5">
    <source>
        <dbReference type="Google" id="ProtNLM"/>
    </source>
</evidence>
<feature type="compositionally biased region" description="Acidic residues" evidence="2">
    <location>
        <begin position="1"/>
        <end position="11"/>
    </location>
</feature>
<dbReference type="OrthoDB" id="932345at2"/>
<gene>
    <name evidence="3" type="ORF">DCD74_08465</name>
</gene>
<feature type="coiled-coil region" evidence="1">
    <location>
        <begin position="33"/>
        <end position="60"/>
    </location>
</feature>
<dbReference type="SUPFAM" id="SSF53335">
    <property type="entry name" value="S-adenosyl-L-methionine-dependent methyltransferases"/>
    <property type="match status" value="1"/>
</dbReference>
<evidence type="ECO:0000256" key="2">
    <source>
        <dbReference type="SAM" id="MobiDB-lite"/>
    </source>
</evidence>